<dbReference type="NCBIfam" id="NF003009">
    <property type="entry name" value="PRK03826.1"/>
    <property type="match status" value="1"/>
</dbReference>
<gene>
    <name evidence="3" type="primary">yfbR</name>
    <name evidence="3" type="ORF">I5677_05725</name>
</gene>
<dbReference type="GO" id="GO:0002953">
    <property type="term" value="F:5'-deoxynucleotidase activity"/>
    <property type="evidence" value="ECO:0007669"/>
    <property type="project" value="UniProtKB-EC"/>
</dbReference>
<evidence type="ECO:0000313" key="4">
    <source>
        <dbReference type="Proteomes" id="UP000623269"/>
    </source>
</evidence>
<dbReference type="AlphaFoldDB" id="A0A8J7H206"/>
<dbReference type="CDD" id="cd00077">
    <property type="entry name" value="HDc"/>
    <property type="match status" value="1"/>
</dbReference>
<dbReference type="PANTHER" id="PTHR11845">
    <property type="entry name" value="5'-DEOXYNUCLEOTIDASE HDDC2"/>
    <property type="match status" value="1"/>
</dbReference>
<feature type="domain" description="HD/PDEase" evidence="2">
    <location>
        <begin position="25"/>
        <end position="150"/>
    </location>
</feature>
<dbReference type="SMART" id="SM00471">
    <property type="entry name" value="HDc"/>
    <property type="match status" value="1"/>
</dbReference>
<protein>
    <submittedName>
        <fullName evidence="3">5'-deoxynucleotidase</fullName>
        <ecNumber evidence="3">3.1.3.89</ecNumber>
    </submittedName>
</protein>
<sequence>MEYNFYAMVSRMKFIERWALMRNSRTENISEHSLEVSILAHALAIISNERLGNQLNAEKAALIGIYHDATEIITGDMPTPIKYFNESIQGAFKAVEDAAADRLLKMLPEDMQKSYKDIFFPKQEEAYLWKLVKAADKLSALIKCLEERKAGNTEFISAEKSIGGILKQMELKEVDIFMEEFLPSYQKTLDELNCD</sequence>
<dbReference type="SUPFAM" id="SSF109604">
    <property type="entry name" value="HD-domain/PDEase-like"/>
    <property type="match status" value="1"/>
</dbReference>
<accession>A0A8J7H206</accession>
<evidence type="ECO:0000259" key="2">
    <source>
        <dbReference type="SMART" id="SM00471"/>
    </source>
</evidence>
<comment type="caution">
    <text evidence="3">The sequence shown here is derived from an EMBL/GenBank/DDBJ whole genome shotgun (WGS) entry which is preliminary data.</text>
</comment>
<dbReference type="GO" id="GO:0005737">
    <property type="term" value="C:cytoplasm"/>
    <property type="evidence" value="ECO:0007669"/>
    <property type="project" value="TreeGrafter"/>
</dbReference>
<organism evidence="3 4">
    <name type="scientific">Mobilitalea sibirica</name>
    <dbReference type="NCBI Taxonomy" id="1462919"/>
    <lineage>
        <taxon>Bacteria</taxon>
        <taxon>Bacillati</taxon>
        <taxon>Bacillota</taxon>
        <taxon>Clostridia</taxon>
        <taxon>Lachnospirales</taxon>
        <taxon>Lachnospiraceae</taxon>
        <taxon>Mobilitalea</taxon>
    </lineage>
</organism>
<reference evidence="3" key="1">
    <citation type="submission" date="2020-12" db="EMBL/GenBank/DDBJ databases">
        <title>M. sibirica DSM 26468T genome.</title>
        <authorList>
            <person name="Thieme N."/>
            <person name="Rettenmaier R."/>
            <person name="Zverlov V."/>
            <person name="Liebl W."/>
        </authorList>
    </citation>
    <scope>NUCLEOTIDE SEQUENCE</scope>
    <source>
        <strain evidence="3">DSM 26468</strain>
    </source>
</reference>
<dbReference type="PANTHER" id="PTHR11845:SF13">
    <property type="entry name" value="5'-DEOXYNUCLEOTIDASE HDDC2"/>
    <property type="match status" value="1"/>
</dbReference>
<dbReference type="InterPro" id="IPR003607">
    <property type="entry name" value="HD/PDEase_dom"/>
</dbReference>
<dbReference type="InterPro" id="IPR039356">
    <property type="entry name" value="YfbR/HDDC2"/>
</dbReference>
<dbReference type="RefSeq" id="WP_197660617.1">
    <property type="nucleotide sequence ID" value="NZ_JAEAGR010000004.1"/>
</dbReference>
<name>A0A8J7H206_9FIRM</name>
<dbReference type="EMBL" id="JAEAGR010000004">
    <property type="protein sequence ID" value="MBH1940395.1"/>
    <property type="molecule type" value="Genomic_DNA"/>
</dbReference>
<dbReference type="Proteomes" id="UP000623269">
    <property type="component" value="Unassembled WGS sequence"/>
</dbReference>
<dbReference type="Gene3D" id="1.10.3210.10">
    <property type="entry name" value="Hypothetical protein af1432"/>
    <property type="match status" value="1"/>
</dbReference>
<evidence type="ECO:0000313" key="3">
    <source>
        <dbReference type="EMBL" id="MBH1940395.1"/>
    </source>
</evidence>
<evidence type="ECO:0000256" key="1">
    <source>
        <dbReference type="ARBA" id="ARBA00022801"/>
    </source>
</evidence>
<keyword evidence="4" id="KW-1185">Reference proteome</keyword>
<proteinExistence type="predicted"/>
<dbReference type="Pfam" id="PF12917">
    <property type="entry name" value="YfbR-like"/>
    <property type="match status" value="1"/>
</dbReference>
<dbReference type="EC" id="3.1.3.89" evidence="3"/>
<keyword evidence="1 3" id="KW-0378">Hydrolase</keyword>